<proteinExistence type="predicted"/>
<dbReference type="SUPFAM" id="SSF52980">
    <property type="entry name" value="Restriction endonuclease-like"/>
    <property type="match status" value="1"/>
</dbReference>
<name>A0A8S5S7A6_9CAUD</name>
<dbReference type="InterPro" id="IPR011604">
    <property type="entry name" value="PDDEXK-like_dom_sf"/>
</dbReference>
<sequence length="312" mass="36067">MKGVIKHKLPKTREEWLYDRLKGIGGSDVGAVLGLNKYKSAYTLWAEKCGLLQDEEEDNEAMRVGRDLEQYVADRFTEATGKKIRKSGFSFQSEKHPFMLANVDRLIVGEKAGLECKTASALTRCDFENGDIPPSYYCQCMHYMAVTGFEKWYIAVLVMGKGFFWYEINRNEEEIEALIKAEGDFWEMVKQGNAPDVDGSESTKNTLNTRWQSQVKSCVLGHEAEDSVKELLSIKKRIKALKELQVSYENSIKAEMEDAEAAELENVMIKWKTSKSMTFDRDKFKKENPELFKQYLKESTQRKFYVKEKKRK</sequence>
<dbReference type="EMBL" id="BK032547">
    <property type="protein sequence ID" value="DAF46924.1"/>
    <property type="molecule type" value="Genomic_DNA"/>
</dbReference>
<dbReference type="InterPro" id="IPR019080">
    <property type="entry name" value="YqaJ_viral_recombinase"/>
</dbReference>
<feature type="domain" description="YqaJ viral recombinase" evidence="1">
    <location>
        <begin position="15"/>
        <end position="150"/>
    </location>
</feature>
<protein>
    <submittedName>
        <fullName evidence="2">Exonuclease</fullName>
    </submittedName>
</protein>
<dbReference type="Gene3D" id="3.90.320.10">
    <property type="match status" value="1"/>
</dbReference>
<dbReference type="InterPro" id="IPR011335">
    <property type="entry name" value="Restrct_endonuc-II-like"/>
</dbReference>
<keyword evidence="2" id="KW-0540">Nuclease</keyword>
<evidence type="ECO:0000259" key="1">
    <source>
        <dbReference type="Pfam" id="PF09588"/>
    </source>
</evidence>
<accession>A0A8S5S7A6</accession>
<keyword evidence="2" id="KW-0378">Hydrolase</keyword>
<reference evidence="2" key="1">
    <citation type="journal article" date="2021" name="Proc. Natl. Acad. Sci. U.S.A.">
        <title>A Catalog of Tens of Thousands of Viruses from Human Metagenomes Reveals Hidden Associations with Chronic Diseases.</title>
        <authorList>
            <person name="Tisza M.J."/>
            <person name="Buck C.B."/>
        </authorList>
    </citation>
    <scope>NUCLEOTIDE SEQUENCE</scope>
    <source>
        <strain evidence="2">CtBAZ2</strain>
    </source>
</reference>
<organism evidence="2">
    <name type="scientific">Siphoviridae sp. ctBAZ2</name>
    <dbReference type="NCBI Taxonomy" id="2827801"/>
    <lineage>
        <taxon>Viruses</taxon>
        <taxon>Duplodnaviria</taxon>
        <taxon>Heunggongvirae</taxon>
        <taxon>Uroviricota</taxon>
        <taxon>Caudoviricetes</taxon>
    </lineage>
</organism>
<dbReference type="InterPro" id="IPR051703">
    <property type="entry name" value="NF-kappa-B_Signaling_Reg"/>
</dbReference>
<keyword evidence="2" id="KW-0269">Exonuclease</keyword>
<dbReference type="NCBIfam" id="TIGR03033">
    <property type="entry name" value="phage_rel_nuc"/>
    <property type="match status" value="1"/>
</dbReference>
<dbReference type="PANTHER" id="PTHR46609">
    <property type="entry name" value="EXONUCLEASE, PHAGE-TYPE/RECB, C-TERMINAL DOMAIN-CONTAINING PROTEIN"/>
    <property type="match status" value="1"/>
</dbReference>
<dbReference type="GO" id="GO:0004527">
    <property type="term" value="F:exonuclease activity"/>
    <property type="evidence" value="ECO:0007669"/>
    <property type="project" value="UniProtKB-KW"/>
</dbReference>
<dbReference type="InterPro" id="IPR017482">
    <property type="entry name" value="Lambda-type_endonuclease"/>
</dbReference>
<dbReference type="Pfam" id="PF09588">
    <property type="entry name" value="YqaJ"/>
    <property type="match status" value="1"/>
</dbReference>
<dbReference type="PANTHER" id="PTHR46609:SF6">
    <property type="entry name" value="EXONUCLEASE, PHAGE-TYPE_RECB, C-TERMINAL DOMAIN-CONTAINING PROTEIN-RELATED"/>
    <property type="match status" value="1"/>
</dbReference>
<evidence type="ECO:0000313" key="2">
    <source>
        <dbReference type="EMBL" id="DAF46924.1"/>
    </source>
</evidence>